<keyword evidence="5" id="KW-0677">Repeat</keyword>
<accession>A0A8B7ZJY0</accession>
<feature type="repeat" description="Solcar" evidence="9">
    <location>
        <begin position="206"/>
        <end position="292"/>
    </location>
</feature>
<dbReference type="AlphaFoldDB" id="A0A8B7ZJY0"/>
<keyword evidence="3 10" id="KW-0813">Transport</keyword>
<dbReference type="KEGG" id="aplc:110987164"/>
<dbReference type="RefSeq" id="XP_022105337.1">
    <property type="nucleotide sequence ID" value="XM_022249645.1"/>
</dbReference>
<organism evidence="12 13">
    <name type="scientific">Acanthaster planci</name>
    <name type="common">Crown-of-thorns starfish</name>
    <dbReference type="NCBI Taxonomy" id="133434"/>
    <lineage>
        <taxon>Eukaryota</taxon>
        <taxon>Metazoa</taxon>
        <taxon>Echinodermata</taxon>
        <taxon>Eleutherozoa</taxon>
        <taxon>Asterozoa</taxon>
        <taxon>Asteroidea</taxon>
        <taxon>Valvatacea</taxon>
        <taxon>Valvatida</taxon>
        <taxon>Acanthasteridae</taxon>
        <taxon>Acanthaster</taxon>
    </lineage>
</organism>
<evidence type="ECO:0000313" key="14">
    <source>
        <dbReference type="RefSeq" id="XP_022105338.1"/>
    </source>
</evidence>
<evidence type="ECO:0000256" key="11">
    <source>
        <dbReference type="SAM" id="Phobius"/>
    </source>
</evidence>
<evidence type="ECO:0000256" key="1">
    <source>
        <dbReference type="ARBA" id="ARBA00004225"/>
    </source>
</evidence>
<dbReference type="InterPro" id="IPR018108">
    <property type="entry name" value="MCP_transmembrane"/>
</dbReference>
<comment type="similarity">
    <text evidence="2 10">Belongs to the mitochondrial carrier (TC 2.A.29) family.</text>
</comment>
<sequence length="300" mass="32112">MSAEISPVKNFIAGGFGGVCLVAAGHPLDTIKVRLQTQPTPAPGAAPIYAGTWDCAKKTVTKEGFRGLYKGMFAPILGVTPMYAVCFLGFSIGKKLQTPGADGNYRYDQLFKAGMLAGVFTTAIMAPGERIKCLLQIQAASAEKAKFAGPLDCAKQIYRESGLFRGLYKGTAATLLRDVPASGMYFMVYEWLKVSLTPAGQNPGDLSPLRVLLAGGTAGVLNWVVAIAPDTLKSRLQTAPEGTYPRGIRDVFPRLIKNEGFPALFKGITPVMIRAFPANAACFLGYEIAMKFLNWATPSL</sequence>
<feature type="transmembrane region" description="Helical" evidence="11">
    <location>
        <begin position="67"/>
        <end position="90"/>
    </location>
</feature>
<keyword evidence="4 9" id="KW-0812">Transmembrane</keyword>
<dbReference type="SUPFAM" id="SSF103506">
    <property type="entry name" value="Mitochondrial carrier"/>
    <property type="match status" value="1"/>
</dbReference>
<evidence type="ECO:0000256" key="3">
    <source>
        <dbReference type="ARBA" id="ARBA00022448"/>
    </source>
</evidence>
<dbReference type="Proteomes" id="UP000694845">
    <property type="component" value="Unplaced"/>
</dbReference>
<name>A0A8B7ZJY0_ACAPL</name>
<protein>
    <submittedName>
        <fullName evidence="13 14">Mitochondrial carnitine/acylcarnitine carrier protein-like</fullName>
    </submittedName>
</protein>
<keyword evidence="6 11" id="KW-1133">Transmembrane helix</keyword>
<dbReference type="Pfam" id="PF00153">
    <property type="entry name" value="Mito_carr"/>
    <property type="match status" value="3"/>
</dbReference>
<gene>
    <name evidence="13 14" type="primary">LOC110987164</name>
</gene>
<dbReference type="InterPro" id="IPR050567">
    <property type="entry name" value="Mitochondrial_Carrier"/>
</dbReference>
<evidence type="ECO:0000313" key="12">
    <source>
        <dbReference type="Proteomes" id="UP000694845"/>
    </source>
</evidence>
<dbReference type="PANTHER" id="PTHR45624">
    <property type="entry name" value="MITOCHONDRIAL BASIC AMINO ACIDS TRANSPORTER-RELATED"/>
    <property type="match status" value="1"/>
</dbReference>
<evidence type="ECO:0000256" key="8">
    <source>
        <dbReference type="ARBA" id="ARBA00023136"/>
    </source>
</evidence>
<keyword evidence="8 9" id="KW-0472">Membrane</keyword>
<evidence type="ECO:0000256" key="6">
    <source>
        <dbReference type="ARBA" id="ARBA00022989"/>
    </source>
</evidence>
<evidence type="ECO:0000256" key="9">
    <source>
        <dbReference type="PROSITE-ProRule" id="PRU00282"/>
    </source>
</evidence>
<dbReference type="GO" id="GO:0031966">
    <property type="term" value="C:mitochondrial membrane"/>
    <property type="evidence" value="ECO:0007669"/>
    <property type="project" value="UniProtKB-SubCell"/>
</dbReference>
<evidence type="ECO:0000256" key="10">
    <source>
        <dbReference type="RuleBase" id="RU000488"/>
    </source>
</evidence>
<dbReference type="GO" id="GO:0015227">
    <property type="term" value="F:O-acyl-L-carnitine transmembrane transporter activity"/>
    <property type="evidence" value="ECO:0007669"/>
    <property type="project" value="TreeGrafter"/>
</dbReference>
<proteinExistence type="inferred from homology"/>
<evidence type="ECO:0000313" key="13">
    <source>
        <dbReference type="RefSeq" id="XP_022105337.1"/>
    </source>
</evidence>
<reference evidence="13 14" key="1">
    <citation type="submission" date="2025-04" db="UniProtKB">
        <authorList>
            <consortium name="RefSeq"/>
        </authorList>
    </citation>
    <scope>IDENTIFICATION</scope>
</reference>
<dbReference type="RefSeq" id="XP_022105338.1">
    <property type="nucleotide sequence ID" value="XM_022249646.1"/>
</dbReference>
<dbReference type="GO" id="GO:1902603">
    <property type="term" value="P:carnitine transmembrane transport"/>
    <property type="evidence" value="ECO:0007669"/>
    <property type="project" value="TreeGrafter"/>
</dbReference>
<keyword evidence="7" id="KW-0496">Mitochondrion</keyword>
<evidence type="ECO:0000256" key="2">
    <source>
        <dbReference type="ARBA" id="ARBA00006375"/>
    </source>
</evidence>
<feature type="repeat" description="Solcar" evidence="9">
    <location>
        <begin position="5"/>
        <end position="96"/>
    </location>
</feature>
<feature type="repeat" description="Solcar" evidence="9">
    <location>
        <begin position="105"/>
        <end position="195"/>
    </location>
</feature>
<evidence type="ECO:0000256" key="7">
    <source>
        <dbReference type="ARBA" id="ARBA00023128"/>
    </source>
</evidence>
<dbReference type="PANTHER" id="PTHR45624:SF4">
    <property type="entry name" value="CONGESTED-LIKE TRACHEA PROTEIN-RELATED"/>
    <property type="match status" value="1"/>
</dbReference>
<dbReference type="OMA" id="NWAVGIP"/>
<keyword evidence="12" id="KW-1185">Reference proteome</keyword>
<dbReference type="GeneID" id="110987164"/>
<dbReference type="InterPro" id="IPR023395">
    <property type="entry name" value="MCP_dom_sf"/>
</dbReference>
<comment type="subcellular location">
    <subcellularLocation>
        <location evidence="1">Mitochondrion membrane</location>
        <topology evidence="1">Multi-pass membrane protein</topology>
    </subcellularLocation>
</comment>
<evidence type="ECO:0000256" key="4">
    <source>
        <dbReference type="ARBA" id="ARBA00022692"/>
    </source>
</evidence>
<evidence type="ECO:0000256" key="5">
    <source>
        <dbReference type="ARBA" id="ARBA00022737"/>
    </source>
</evidence>
<dbReference type="PROSITE" id="PS50920">
    <property type="entry name" value="SOLCAR"/>
    <property type="match status" value="3"/>
</dbReference>
<dbReference type="GO" id="GO:0006839">
    <property type="term" value="P:mitochondrial transport"/>
    <property type="evidence" value="ECO:0007669"/>
    <property type="project" value="TreeGrafter"/>
</dbReference>
<dbReference type="OrthoDB" id="14252at2759"/>
<dbReference type="Gene3D" id="1.50.40.10">
    <property type="entry name" value="Mitochondrial carrier domain"/>
    <property type="match status" value="2"/>
</dbReference>